<evidence type="ECO:0000256" key="3">
    <source>
        <dbReference type="SAM" id="Phobius"/>
    </source>
</evidence>
<dbReference type="InterPro" id="IPR038772">
    <property type="entry name" value="Sph/SMPD2-like"/>
</dbReference>
<evidence type="ECO:0000313" key="6">
    <source>
        <dbReference type="Proteomes" id="UP001159428"/>
    </source>
</evidence>
<dbReference type="EC" id="3.1.4.12" evidence="2"/>
<name>A0AAU9W6G0_9CNID</name>
<sequence>MCWKMEHSRARLLKVLAQLRMKHALAIVMVPVMLLIIYYVFNGLQDDKKMLFNQVTQHENMKKGNPTFNLERNLLLVSYNLWCTLWHSHGVEERIESLVEGIKDFDIALIQEAYIWNFGVAVFKKCASLLVVEMEKHGFPFRTSIFDFVPPFGQSGGVVIFSRIPLVRTISKQYNSSILQYLVYRGFVVGEFFINSKPLYVINTHLNPTGVDSRVQQAKELARAMKDFNLNSHFVVAGDFNIDNNYPTTSNSSTEFRKLLETMSETGLHSVFPVRMETNIDGGNYDAMFISSNVAVVRKEIIKLVTKKNKFVSDHFGLAVELKLL</sequence>
<dbReference type="Pfam" id="PF03372">
    <property type="entry name" value="Exo_endo_phos"/>
    <property type="match status" value="1"/>
</dbReference>
<dbReference type="EMBL" id="CALNXJ010000009">
    <property type="protein sequence ID" value="CAH3103519.1"/>
    <property type="molecule type" value="Genomic_DNA"/>
</dbReference>
<evidence type="ECO:0000313" key="5">
    <source>
        <dbReference type="EMBL" id="CAH3103519.1"/>
    </source>
</evidence>
<keyword evidence="3" id="KW-0472">Membrane</keyword>
<keyword evidence="3" id="KW-1133">Transmembrane helix</keyword>
<keyword evidence="6" id="KW-1185">Reference proteome</keyword>
<dbReference type="Proteomes" id="UP001159428">
    <property type="component" value="Unassembled WGS sequence"/>
</dbReference>
<evidence type="ECO:0000256" key="2">
    <source>
        <dbReference type="ARBA" id="ARBA00012369"/>
    </source>
</evidence>
<evidence type="ECO:0000259" key="4">
    <source>
        <dbReference type="Pfam" id="PF03372"/>
    </source>
</evidence>
<accession>A0AAU9W6G0</accession>
<reference evidence="5 6" key="1">
    <citation type="submission" date="2022-05" db="EMBL/GenBank/DDBJ databases">
        <authorList>
            <consortium name="Genoscope - CEA"/>
            <person name="William W."/>
        </authorList>
    </citation>
    <scope>NUCLEOTIDE SEQUENCE [LARGE SCALE GENOMIC DNA]</scope>
</reference>
<dbReference type="AlphaFoldDB" id="A0AAU9W6G0"/>
<gene>
    <name evidence="5" type="ORF">PMEA_00035157</name>
</gene>
<dbReference type="SUPFAM" id="SSF56219">
    <property type="entry name" value="DNase I-like"/>
    <property type="match status" value="1"/>
</dbReference>
<comment type="caution">
    <text evidence="5">The sequence shown here is derived from an EMBL/GenBank/DDBJ whole genome shotgun (WGS) entry which is preliminary data.</text>
</comment>
<evidence type="ECO:0000256" key="1">
    <source>
        <dbReference type="ARBA" id="ARBA00006335"/>
    </source>
</evidence>
<dbReference type="Gene3D" id="3.60.10.10">
    <property type="entry name" value="Endonuclease/exonuclease/phosphatase"/>
    <property type="match status" value="1"/>
</dbReference>
<feature type="domain" description="Endonuclease/exonuclease/phosphatase" evidence="4">
    <location>
        <begin position="78"/>
        <end position="259"/>
    </location>
</feature>
<organism evidence="5 6">
    <name type="scientific">Pocillopora meandrina</name>
    <dbReference type="NCBI Taxonomy" id="46732"/>
    <lineage>
        <taxon>Eukaryota</taxon>
        <taxon>Metazoa</taxon>
        <taxon>Cnidaria</taxon>
        <taxon>Anthozoa</taxon>
        <taxon>Hexacorallia</taxon>
        <taxon>Scleractinia</taxon>
        <taxon>Astrocoeniina</taxon>
        <taxon>Pocilloporidae</taxon>
        <taxon>Pocillopora</taxon>
    </lineage>
</organism>
<dbReference type="PANTHER" id="PTHR16320">
    <property type="entry name" value="SPHINGOMYELINASE FAMILY MEMBER"/>
    <property type="match status" value="1"/>
</dbReference>
<dbReference type="InterPro" id="IPR005135">
    <property type="entry name" value="Endo/exonuclease/phosphatase"/>
</dbReference>
<dbReference type="InterPro" id="IPR036691">
    <property type="entry name" value="Endo/exonu/phosph_ase_sf"/>
</dbReference>
<protein>
    <recommendedName>
        <fullName evidence="2">sphingomyelin phosphodiesterase</fullName>
        <ecNumber evidence="2">3.1.4.12</ecNumber>
    </recommendedName>
</protein>
<dbReference type="GO" id="GO:0004767">
    <property type="term" value="F:sphingomyelin phosphodiesterase activity"/>
    <property type="evidence" value="ECO:0007669"/>
    <property type="project" value="UniProtKB-EC"/>
</dbReference>
<feature type="transmembrane region" description="Helical" evidence="3">
    <location>
        <begin position="21"/>
        <end position="41"/>
    </location>
</feature>
<dbReference type="PANTHER" id="PTHR16320:SF23">
    <property type="entry name" value="SPHINGOMYELINASE C 1"/>
    <property type="match status" value="1"/>
</dbReference>
<comment type="similarity">
    <text evidence="1">Belongs to the neutral sphingomyelinase family.</text>
</comment>
<keyword evidence="3" id="KW-0812">Transmembrane</keyword>
<proteinExistence type="inferred from homology"/>